<gene>
    <name evidence="1" type="ORF">G8Y41_004585</name>
</gene>
<sequence>MRDYTQYQFDVTDDIHACIESLSCQPILFIGSGLVKRYANGPNWEELLKEMAKNCPAIKMPYAYYSQKYSTPEEIGTQFTEFYNDWAWSSGRSFFPDELFLENVKPDIYFKVKVAELFKSLRMENKKHFDTEIRSLQEIHPHAIITTNYDSIISEIFPEYETVIGEKILRQSHSSIGELYKIHGCITQPETIVINTNDYDIFRKKKKYLSAKLLTYFIEHPLLFIGYSINDSNIREILSDIDEILSDNGELIPNIYFIDFSKEINPQEYPAREVIITTESNKNIRVKSIKTNSFEWIFDAFKPSSPLDKVNPKLLRSLLARAYKLVRSDIPKNPLQLDYSVFESAANDDGALAKIFGIIDASDSNAFNANYPYILSTLGKIMGFKSWHGPNDLLQKIREATGVDLKTFDSKYHYAIMNGEHLHQHRYSKAMLLLLEKVQKGEKFDLDIPENISPH</sequence>
<reference evidence="1" key="2">
    <citation type="submission" date="2020-02" db="EMBL/GenBank/DDBJ databases">
        <authorList>
            <consortium name="NCBI Pathogen Detection Project"/>
        </authorList>
    </citation>
    <scope>NUCLEOTIDE SEQUENCE</scope>
    <source>
        <strain evidence="1">MA.RK_08:MF0016603R</strain>
    </source>
</reference>
<reference evidence="1" key="1">
    <citation type="journal article" date="2018" name="Genome Biol.">
        <title>SKESA: strategic k-mer extension for scrupulous assemblies.</title>
        <authorList>
            <person name="Souvorov A."/>
            <person name="Agarwala R."/>
            <person name="Lipman D.J."/>
        </authorList>
    </citation>
    <scope>NUCLEOTIDE SEQUENCE</scope>
    <source>
        <strain evidence="1">MA.RK_08:MF0016603R</strain>
    </source>
</reference>
<organism evidence="1">
    <name type="scientific">Salmonella enterica</name>
    <name type="common">Salmonella choleraesuis</name>
    <dbReference type="NCBI Taxonomy" id="28901"/>
    <lineage>
        <taxon>Bacteria</taxon>
        <taxon>Pseudomonadati</taxon>
        <taxon>Pseudomonadota</taxon>
        <taxon>Gammaproteobacteria</taxon>
        <taxon>Enterobacterales</taxon>
        <taxon>Enterobacteriaceae</taxon>
        <taxon>Salmonella</taxon>
    </lineage>
</organism>
<protein>
    <submittedName>
        <fullName evidence="1">SIR2 family protein</fullName>
    </submittedName>
</protein>
<proteinExistence type="predicted"/>
<evidence type="ECO:0000313" key="1">
    <source>
        <dbReference type="EMBL" id="HAG2749703.1"/>
    </source>
</evidence>
<comment type="caution">
    <text evidence="1">The sequence shown here is derived from an EMBL/GenBank/DDBJ whole genome shotgun (WGS) entry which is preliminary data.</text>
</comment>
<dbReference type="EMBL" id="DAAXVN010000026">
    <property type="protein sequence ID" value="HAG2749703.1"/>
    <property type="molecule type" value="Genomic_DNA"/>
</dbReference>
<accession>A0A760VQM4</accession>
<name>A0A760VQM4_SALER</name>
<dbReference type="Pfam" id="PF13289">
    <property type="entry name" value="SIR2_2"/>
    <property type="match status" value="1"/>
</dbReference>
<dbReference type="AlphaFoldDB" id="A0A760VQM4"/>